<reference evidence="2 3" key="1">
    <citation type="journal article" date="2020" name="ISME J.">
        <title>Uncovering the hidden diversity of litter-decomposition mechanisms in mushroom-forming fungi.</title>
        <authorList>
            <person name="Floudas D."/>
            <person name="Bentzer J."/>
            <person name="Ahren D."/>
            <person name="Johansson T."/>
            <person name="Persson P."/>
            <person name="Tunlid A."/>
        </authorList>
    </citation>
    <scope>NUCLEOTIDE SEQUENCE [LARGE SCALE GENOMIC DNA]</scope>
    <source>
        <strain evidence="2 3">CBS 146.42</strain>
    </source>
</reference>
<keyword evidence="1" id="KW-1133">Transmembrane helix</keyword>
<evidence type="ECO:0000313" key="3">
    <source>
        <dbReference type="Proteomes" id="UP000559027"/>
    </source>
</evidence>
<accession>A0A8H5G2Q3</accession>
<comment type="caution">
    <text evidence="2">The sequence shown here is derived from an EMBL/GenBank/DDBJ whole genome shotgun (WGS) entry which is preliminary data.</text>
</comment>
<gene>
    <name evidence="2" type="ORF">D9756_006366</name>
</gene>
<keyword evidence="1" id="KW-0472">Membrane</keyword>
<feature type="transmembrane region" description="Helical" evidence="1">
    <location>
        <begin position="84"/>
        <end position="104"/>
    </location>
</feature>
<evidence type="ECO:0000256" key="1">
    <source>
        <dbReference type="SAM" id="Phobius"/>
    </source>
</evidence>
<evidence type="ECO:0000313" key="2">
    <source>
        <dbReference type="EMBL" id="KAF5357213.1"/>
    </source>
</evidence>
<protein>
    <submittedName>
        <fullName evidence="2">Uncharacterized protein</fullName>
    </submittedName>
</protein>
<organism evidence="2 3">
    <name type="scientific">Leucocoprinus leucothites</name>
    <dbReference type="NCBI Taxonomy" id="201217"/>
    <lineage>
        <taxon>Eukaryota</taxon>
        <taxon>Fungi</taxon>
        <taxon>Dikarya</taxon>
        <taxon>Basidiomycota</taxon>
        <taxon>Agaricomycotina</taxon>
        <taxon>Agaricomycetes</taxon>
        <taxon>Agaricomycetidae</taxon>
        <taxon>Agaricales</taxon>
        <taxon>Agaricineae</taxon>
        <taxon>Agaricaceae</taxon>
        <taxon>Leucocoprinus</taxon>
    </lineage>
</organism>
<keyword evidence="3" id="KW-1185">Reference proteome</keyword>
<feature type="transmembrane region" description="Helical" evidence="1">
    <location>
        <begin position="23"/>
        <end position="40"/>
    </location>
</feature>
<keyword evidence="1" id="KW-0812">Transmembrane</keyword>
<dbReference type="AlphaFoldDB" id="A0A8H5G2Q3"/>
<sequence length="268" mass="28696">MTLFISSISVAQAITGINAGVTFVQFTLFASFVVVLFYLLPKSNSALGWSAVTRMLHSSIWPTLLFSDSSQSNDAGAAVATLSYLSTLSIVLVAIVSVTLPLGLSQGPLLPTQSQVRVPASYVTDSSPLSLATTTGLEGFTHGRLCSPNGTDIDVVPCPGQEDAHNSTYPSTLINIFNSTPHSPFTMQYRRAYRSYAHLDISSGIIGTPQSLLLRENAFIVEGLVVDMSPGNFGIGFWNHTLPETPNSGIWSQDILWLEPVTNALTPT</sequence>
<dbReference type="OrthoDB" id="3034003at2759"/>
<dbReference type="Proteomes" id="UP000559027">
    <property type="component" value="Unassembled WGS sequence"/>
</dbReference>
<name>A0A8H5G2Q3_9AGAR</name>
<proteinExistence type="predicted"/>
<dbReference type="EMBL" id="JAACJO010000006">
    <property type="protein sequence ID" value="KAF5357213.1"/>
    <property type="molecule type" value="Genomic_DNA"/>
</dbReference>